<feature type="compositionally biased region" description="Low complexity" evidence="7">
    <location>
        <begin position="49"/>
        <end position="61"/>
    </location>
</feature>
<protein>
    <recommendedName>
        <fullName evidence="8">Cytochrome c domain-containing protein</fullName>
    </recommendedName>
</protein>
<proteinExistence type="predicted"/>
<evidence type="ECO:0000256" key="4">
    <source>
        <dbReference type="ARBA" id="ARBA00022982"/>
    </source>
</evidence>
<evidence type="ECO:0000256" key="6">
    <source>
        <dbReference type="PROSITE-ProRule" id="PRU00433"/>
    </source>
</evidence>
<evidence type="ECO:0000313" key="10">
    <source>
        <dbReference type="Proteomes" id="UP000494116"/>
    </source>
</evidence>
<keyword evidence="1" id="KW-0813">Transport</keyword>
<evidence type="ECO:0000256" key="3">
    <source>
        <dbReference type="ARBA" id="ARBA00022723"/>
    </source>
</evidence>
<dbReference type="InterPro" id="IPR009056">
    <property type="entry name" value="Cyt_c-like_dom"/>
</dbReference>
<reference evidence="9 10" key="1">
    <citation type="submission" date="2020-04" db="EMBL/GenBank/DDBJ databases">
        <authorList>
            <person name="De Canck E."/>
        </authorList>
    </citation>
    <scope>NUCLEOTIDE SEQUENCE [LARGE SCALE GENOMIC DNA]</scope>
    <source>
        <strain evidence="9 10">LMG 1873</strain>
    </source>
</reference>
<evidence type="ECO:0000256" key="1">
    <source>
        <dbReference type="ARBA" id="ARBA00022448"/>
    </source>
</evidence>
<evidence type="ECO:0000256" key="5">
    <source>
        <dbReference type="ARBA" id="ARBA00023004"/>
    </source>
</evidence>
<keyword evidence="4" id="KW-0249">Electron transport</keyword>
<keyword evidence="3 6" id="KW-0479">Metal-binding</keyword>
<accession>A0ABM8KV62</accession>
<dbReference type="RefSeq" id="WP_061303467.1">
    <property type="nucleotide sequence ID" value="NZ_CADIJS010000002.1"/>
</dbReference>
<dbReference type="Pfam" id="PF00034">
    <property type="entry name" value="Cytochrom_C"/>
    <property type="match status" value="2"/>
</dbReference>
<gene>
    <name evidence="9" type="ORF">LMG1873_01833</name>
</gene>
<keyword evidence="10" id="KW-1185">Reference proteome</keyword>
<evidence type="ECO:0000256" key="2">
    <source>
        <dbReference type="ARBA" id="ARBA00022617"/>
    </source>
</evidence>
<feature type="region of interest" description="Disordered" evidence="7">
    <location>
        <begin position="49"/>
        <end position="111"/>
    </location>
</feature>
<name>A0ABM8KV62_9BURK</name>
<dbReference type="SUPFAM" id="SSF46626">
    <property type="entry name" value="Cytochrome c"/>
    <property type="match status" value="2"/>
</dbReference>
<feature type="compositionally biased region" description="Low complexity" evidence="7">
    <location>
        <begin position="69"/>
        <end position="100"/>
    </location>
</feature>
<keyword evidence="2 6" id="KW-0349">Heme</keyword>
<sequence>MIEHRKGISIALVLIAAPPLVTLIATAHQMIGTGGDGLIRASAVTASSPPATAAPKAAAPAPASPPASAPATAPAAAPATSPASPSSGSSGSASPAAAAPTPVPGRSAQDFTASRPAWEDYLRGADPAAGKLLAANGKPAAGVQACVACHGQAGVTPTGGIFPNLAGLSSEYLAKQLADFRSGTRIQPLMNTVARALTEQEIGQVAAYYGTLAGPPLHVGEFGGEAARKLDLQGDGARALPACANCHGLRGMGEGVLLPRLAGQSREYFTDQMNAFRSGARQNDDVGVMRAFSQRLTDSEIQALAAYYAGPAPQQK</sequence>
<dbReference type="PRINTS" id="PR00605">
    <property type="entry name" value="CYTCHROMECIC"/>
</dbReference>
<dbReference type="EMBL" id="CADIJS010000002">
    <property type="protein sequence ID" value="CAB3685619.1"/>
    <property type="molecule type" value="Genomic_DNA"/>
</dbReference>
<dbReference type="PROSITE" id="PS51007">
    <property type="entry name" value="CYTC"/>
    <property type="match status" value="1"/>
</dbReference>
<dbReference type="InterPro" id="IPR008168">
    <property type="entry name" value="Cyt_C_IC"/>
</dbReference>
<keyword evidence="5 6" id="KW-0408">Iron</keyword>
<dbReference type="Proteomes" id="UP000494116">
    <property type="component" value="Unassembled WGS sequence"/>
</dbReference>
<feature type="domain" description="Cytochrome c" evidence="8">
    <location>
        <begin position="125"/>
        <end position="312"/>
    </location>
</feature>
<evidence type="ECO:0000256" key="7">
    <source>
        <dbReference type="SAM" id="MobiDB-lite"/>
    </source>
</evidence>
<evidence type="ECO:0000259" key="8">
    <source>
        <dbReference type="PROSITE" id="PS51007"/>
    </source>
</evidence>
<dbReference type="InterPro" id="IPR050597">
    <property type="entry name" value="Cytochrome_c_Oxidase_Subunit"/>
</dbReference>
<dbReference type="Gene3D" id="1.10.760.10">
    <property type="entry name" value="Cytochrome c-like domain"/>
    <property type="match status" value="2"/>
</dbReference>
<dbReference type="PANTHER" id="PTHR33751">
    <property type="entry name" value="CBB3-TYPE CYTOCHROME C OXIDASE SUBUNIT FIXP"/>
    <property type="match status" value="1"/>
</dbReference>
<evidence type="ECO:0000313" key="9">
    <source>
        <dbReference type="EMBL" id="CAB3685619.1"/>
    </source>
</evidence>
<comment type="caution">
    <text evidence="9">The sequence shown here is derived from an EMBL/GenBank/DDBJ whole genome shotgun (WGS) entry which is preliminary data.</text>
</comment>
<dbReference type="PANTHER" id="PTHR33751:SF9">
    <property type="entry name" value="CYTOCHROME C4"/>
    <property type="match status" value="1"/>
</dbReference>
<dbReference type="InterPro" id="IPR036909">
    <property type="entry name" value="Cyt_c-like_dom_sf"/>
</dbReference>
<organism evidence="9 10">
    <name type="scientific">Achromobacter piechaudii</name>
    <dbReference type="NCBI Taxonomy" id="72556"/>
    <lineage>
        <taxon>Bacteria</taxon>
        <taxon>Pseudomonadati</taxon>
        <taxon>Pseudomonadota</taxon>
        <taxon>Betaproteobacteria</taxon>
        <taxon>Burkholderiales</taxon>
        <taxon>Alcaligenaceae</taxon>
        <taxon>Achromobacter</taxon>
    </lineage>
</organism>